<organism evidence="6 7">
    <name type="scientific">Ceratodon purpureus</name>
    <name type="common">Fire moss</name>
    <name type="synonym">Dicranum purpureum</name>
    <dbReference type="NCBI Taxonomy" id="3225"/>
    <lineage>
        <taxon>Eukaryota</taxon>
        <taxon>Viridiplantae</taxon>
        <taxon>Streptophyta</taxon>
        <taxon>Embryophyta</taxon>
        <taxon>Bryophyta</taxon>
        <taxon>Bryophytina</taxon>
        <taxon>Bryopsida</taxon>
        <taxon>Dicranidae</taxon>
        <taxon>Pseudoditrichales</taxon>
        <taxon>Ditrichaceae</taxon>
        <taxon>Ceratodon</taxon>
    </lineage>
</organism>
<gene>
    <name evidence="6" type="ORF">KC19_12G032100</name>
</gene>
<dbReference type="Pfam" id="PF00069">
    <property type="entry name" value="Pkinase"/>
    <property type="match status" value="1"/>
</dbReference>
<keyword evidence="7" id="KW-1185">Reference proteome</keyword>
<evidence type="ECO:0000313" key="7">
    <source>
        <dbReference type="Proteomes" id="UP000822688"/>
    </source>
</evidence>
<dbReference type="SMART" id="SM00220">
    <property type="entry name" value="S_TKc"/>
    <property type="match status" value="1"/>
</dbReference>
<dbReference type="InterPro" id="IPR011009">
    <property type="entry name" value="Kinase-like_dom_sf"/>
</dbReference>
<reference evidence="6" key="1">
    <citation type="submission" date="2020-06" db="EMBL/GenBank/DDBJ databases">
        <title>WGS assembly of Ceratodon purpureus strain R40.</title>
        <authorList>
            <person name="Carey S.B."/>
            <person name="Jenkins J."/>
            <person name="Shu S."/>
            <person name="Lovell J.T."/>
            <person name="Sreedasyam A."/>
            <person name="Maumus F."/>
            <person name="Tiley G.P."/>
            <person name="Fernandez-Pozo N."/>
            <person name="Barry K."/>
            <person name="Chen C."/>
            <person name="Wang M."/>
            <person name="Lipzen A."/>
            <person name="Daum C."/>
            <person name="Saski C.A."/>
            <person name="Payton A.C."/>
            <person name="Mcbreen J.C."/>
            <person name="Conrad R.E."/>
            <person name="Kollar L.M."/>
            <person name="Olsson S."/>
            <person name="Huttunen S."/>
            <person name="Landis J.B."/>
            <person name="Wickett N.J."/>
            <person name="Johnson M.G."/>
            <person name="Rensing S.A."/>
            <person name="Grimwood J."/>
            <person name="Schmutz J."/>
            <person name="Mcdaniel S.F."/>
        </authorList>
    </citation>
    <scope>NUCLEOTIDE SEQUENCE</scope>
    <source>
        <strain evidence="6">R40</strain>
    </source>
</reference>
<dbReference type="Gene3D" id="1.10.510.10">
    <property type="entry name" value="Transferase(Phosphotransferase) domain 1"/>
    <property type="match status" value="1"/>
</dbReference>
<dbReference type="PROSITE" id="PS00108">
    <property type="entry name" value="PROTEIN_KINASE_ST"/>
    <property type="match status" value="1"/>
</dbReference>
<accession>A0A8T0G5J3</accession>
<evidence type="ECO:0000256" key="2">
    <source>
        <dbReference type="ARBA" id="ARBA00022741"/>
    </source>
</evidence>
<dbReference type="InterPro" id="IPR000719">
    <property type="entry name" value="Prot_kinase_dom"/>
</dbReference>
<dbReference type="SUPFAM" id="SSF56112">
    <property type="entry name" value="Protein kinase-like (PK-like)"/>
    <property type="match status" value="1"/>
</dbReference>
<evidence type="ECO:0000256" key="4">
    <source>
        <dbReference type="ARBA" id="ARBA00022840"/>
    </source>
</evidence>
<evidence type="ECO:0000259" key="5">
    <source>
        <dbReference type="PROSITE" id="PS50011"/>
    </source>
</evidence>
<dbReference type="PANTHER" id="PTHR44329">
    <property type="entry name" value="SERINE/THREONINE-PROTEIN KINASE TNNI3K-RELATED"/>
    <property type="match status" value="1"/>
</dbReference>
<feature type="domain" description="Protein kinase" evidence="5">
    <location>
        <begin position="314"/>
        <end position="606"/>
    </location>
</feature>
<dbReference type="AlphaFoldDB" id="A0A8T0G5J3"/>
<keyword evidence="2" id="KW-0547">Nucleotide-binding</keyword>
<dbReference type="EMBL" id="CM026433">
    <property type="protein sequence ID" value="KAG0553697.1"/>
    <property type="molecule type" value="Genomic_DNA"/>
</dbReference>
<comment type="caution">
    <text evidence="6">The sequence shown here is derived from an EMBL/GenBank/DDBJ whole genome shotgun (WGS) entry which is preliminary data.</text>
</comment>
<dbReference type="GO" id="GO:0004674">
    <property type="term" value="F:protein serine/threonine kinase activity"/>
    <property type="evidence" value="ECO:0007669"/>
    <property type="project" value="TreeGrafter"/>
</dbReference>
<proteinExistence type="predicted"/>
<evidence type="ECO:0000256" key="3">
    <source>
        <dbReference type="ARBA" id="ARBA00022777"/>
    </source>
</evidence>
<dbReference type="GO" id="GO:0005524">
    <property type="term" value="F:ATP binding"/>
    <property type="evidence" value="ECO:0007669"/>
    <property type="project" value="UniProtKB-KW"/>
</dbReference>
<evidence type="ECO:0000256" key="1">
    <source>
        <dbReference type="ARBA" id="ARBA00022679"/>
    </source>
</evidence>
<keyword evidence="4" id="KW-0067">ATP-binding</keyword>
<keyword evidence="1" id="KW-0808">Transferase</keyword>
<dbReference type="PANTHER" id="PTHR44329:SF288">
    <property type="entry name" value="MITOGEN-ACTIVATED PROTEIN KINASE KINASE KINASE 20"/>
    <property type="match status" value="1"/>
</dbReference>
<dbReference type="PROSITE" id="PS50011">
    <property type="entry name" value="PROTEIN_KINASE_DOM"/>
    <property type="match status" value="1"/>
</dbReference>
<dbReference type="InterPro" id="IPR051681">
    <property type="entry name" value="Ser/Thr_Kinases-Pseudokinases"/>
</dbReference>
<dbReference type="InterPro" id="IPR008271">
    <property type="entry name" value="Ser/Thr_kinase_AS"/>
</dbReference>
<dbReference type="Proteomes" id="UP000822688">
    <property type="component" value="Chromosome 12"/>
</dbReference>
<keyword evidence="3" id="KW-0418">Kinase</keyword>
<protein>
    <recommendedName>
        <fullName evidence="5">Protein kinase domain-containing protein</fullName>
    </recommendedName>
</protein>
<name>A0A8T0G5J3_CERPU</name>
<sequence length="670" mass="75981">MCLIFSRKLISCCALFQDFLSEDGVIFSAGIYLCIEASESTARMTEYLTATDSSMQADARTEYFEPNIFPIEENIILQQVEPIEVHIEHTDVSENAEPAEDRVMIEQFELAQGSRGSLPRADLDRYRRVIKLRNAQPAESPIVADCSELGRDKFIRFSSESFPDLKGPQLEFLSELCLTAHRSEEFFLSVAKNQWVRTSVASDKAPQELFSPTLKVEERCKLISSITIHSNVLPRDPFWTNIQATRNDASKRVHFPCAVFKEALHEGNTLMQKLQEWRMKKEACEIGQHGLKRSVDGNTRSDPLRLFWDIRADVTTLKQFAKGSDGTVWLVRWRGGLFVRKDRTRTSNINDNSDPRDAIDTELNVVEQLSHPHMVYSFGVSYAVNKSSLFMEYMQGDLSQLILDRVRDTDDNEPPFSHQDSVDILLQFAKAMAHMHGESVVHGDLKAHNILVSEVLISENVKRYLVKVADFGSAQFVSSNPKSTDFKPGAATTKYAAPEVLRRRVDKNVDISLPKALDVYSYGIVAFEVLTGEELYANEHSQRKMKEDIINGKLRPPLREDCEKENFLHDDGLLSLIESCWHGDPSKRPSFPKIVKELTDIRAQILKPTSCSGRHRRQEKFVDDAPNCALEEPAPVINSHNPSRVPLQVHATCTEGRSKSVFNLSTIFQR</sequence>
<evidence type="ECO:0000313" key="6">
    <source>
        <dbReference type="EMBL" id="KAG0553697.1"/>
    </source>
</evidence>